<organism evidence="16">
    <name type="scientific">Caldithrix abyssi</name>
    <dbReference type="NCBI Taxonomy" id="187145"/>
    <lineage>
        <taxon>Bacteria</taxon>
        <taxon>Pseudomonadati</taxon>
        <taxon>Calditrichota</taxon>
        <taxon>Calditrichia</taxon>
        <taxon>Calditrichales</taxon>
        <taxon>Calditrichaceae</taxon>
        <taxon>Caldithrix</taxon>
    </lineage>
</organism>
<gene>
    <name evidence="14 16" type="primary">rlmN</name>
    <name evidence="16" type="ORF">ENJ10_13520</name>
</gene>
<dbReference type="CDD" id="cd01335">
    <property type="entry name" value="Radical_SAM"/>
    <property type="match status" value="1"/>
</dbReference>
<dbReference type="InterPro" id="IPR048641">
    <property type="entry name" value="RlmN_N"/>
</dbReference>
<dbReference type="GO" id="GO:0005737">
    <property type="term" value="C:cytoplasm"/>
    <property type="evidence" value="ECO:0007669"/>
    <property type="project" value="UniProtKB-SubCell"/>
</dbReference>
<dbReference type="InterPro" id="IPR058240">
    <property type="entry name" value="rSAM_sf"/>
</dbReference>
<feature type="binding site" evidence="14">
    <location>
        <position position="128"/>
    </location>
    <ligand>
        <name>[4Fe-4S] cluster</name>
        <dbReference type="ChEBI" id="CHEBI:49883"/>
        <note>4Fe-4S-S-AdoMet</note>
    </ligand>
</feature>
<feature type="binding site" evidence="14">
    <location>
        <position position="302"/>
    </location>
    <ligand>
        <name>S-adenosyl-L-methionine</name>
        <dbReference type="ChEBI" id="CHEBI:59789"/>
    </ligand>
</feature>
<keyword evidence="12 14" id="KW-0411">Iron-sulfur</keyword>
<dbReference type="Pfam" id="PF21016">
    <property type="entry name" value="RlmN_N"/>
    <property type="match status" value="1"/>
</dbReference>
<feature type="active site" description="S-methylcysteine intermediate" evidence="14">
    <location>
        <position position="344"/>
    </location>
</feature>
<feature type="binding site" evidence="14">
    <location>
        <begin position="171"/>
        <end position="172"/>
    </location>
    <ligand>
        <name>S-adenosyl-L-methionine</name>
        <dbReference type="ChEBI" id="CHEBI:59789"/>
    </ligand>
</feature>
<feature type="binding site" evidence="14">
    <location>
        <position position="124"/>
    </location>
    <ligand>
        <name>[4Fe-4S] cluster</name>
        <dbReference type="ChEBI" id="CHEBI:49883"/>
        <note>4Fe-4S-S-AdoMet</note>
    </ligand>
</feature>
<dbReference type="NCBIfam" id="TIGR00048">
    <property type="entry name" value="rRNA_mod_RlmN"/>
    <property type="match status" value="1"/>
</dbReference>
<dbReference type="Gene3D" id="3.20.20.70">
    <property type="entry name" value="Aldolase class I"/>
    <property type="match status" value="1"/>
</dbReference>
<sequence>MYILKPIEAKETDKKSILDLSVDDLRALMKQWGEPAYRARQIYEGLYKHGHKSFEAITNLSKALRQKLNDTFTIRRLRQVDAVTSAKDETRKFLWQLHDGYKIESVIIYEGKRTTFCISSQVGCPLDCKFCATGKMGLLRNLTPGEIIEQVLQMSEIIENRPSNIVYMGMGEPMLNYEAVIASARVLGDMEGFGLAPRRITISTSGVIPGIYRFADEEQPFSLAISLNSVDDEVRKQIMPISKKYPIEKLLHAARYYTEKSGRLITFEYVLLDKFNSTQQDARKLVKLTHSLKSKINVIPCNSDDPLYRPPSKEKTAVFRESVNDRSRRITLRKRKGWEIQAACGQLYAENEKRKKKSKN</sequence>
<dbReference type="Gene3D" id="1.10.150.530">
    <property type="match status" value="1"/>
</dbReference>
<dbReference type="Pfam" id="PF04055">
    <property type="entry name" value="Radical_SAM"/>
    <property type="match status" value="1"/>
</dbReference>
<dbReference type="GO" id="GO:0051539">
    <property type="term" value="F:4 iron, 4 sulfur cluster binding"/>
    <property type="evidence" value="ECO:0007669"/>
    <property type="project" value="UniProtKB-UniRule"/>
</dbReference>
<dbReference type="PANTHER" id="PTHR30544">
    <property type="entry name" value="23S RRNA METHYLTRANSFERASE"/>
    <property type="match status" value="1"/>
</dbReference>
<evidence type="ECO:0000256" key="2">
    <source>
        <dbReference type="ARBA" id="ARBA00007544"/>
    </source>
</evidence>
<comment type="caution">
    <text evidence="14">Lacks conserved residue(s) required for the propagation of feature annotation.</text>
</comment>
<dbReference type="InterPro" id="IPR004383">
    <property type="entry name" value="rRNA_lsu_MTrfase_RlmN/Cfr"/>
</dbReference>
<dbReference type="AlphaFoldDB" id="A0A7V1LPD2"/>
<keyword evidence="4 14" id="KW-0963">Cytoplasm</keyword>
<keyword evidence="13 14" id="KW-1015">Disulfide bond</keyword>
<feature type="binding site" evidence="14">
    <location>
        <position position="131"/>
    </location>
    <ligand>
        <name>[4Fe-4S] cluster</name>
        <dbReference type="ChEBI" id="CHEBI:49883"/>
        <note>4Fe-4S-S-AdoMet</note>
    </ligand>
</feature>
<feature type="binding site" evidence="14">
    <location>
        <position position="203"/>
    </location>
    <ligand>
        <name>S-adenosyl-L-methionine</name>
        <dbReference type="ChEBI" id="CHEBI:59789"/>
    </ligand>
</feature>
<dbReference type="SUPFAM" id="SSF102114">
    <property type="entry name" value="Radical SAM enzymes"/>
    <property type="match status" value="1"/>
</dbReference>
<comment type="subcellular location">
    <subcellularLocation>
        <location evidence="1 14">Cytoplasm</location>
    </subcellularLocation>
</comment>
<keyword evidence="3 14" id="KW-0004">4Fe-4S</keyword>
<comment type="miscellaneous">
    <text evidence="14">Reaction proceeds by a ping-pong mechanism involving intermediate methylation of a conserved cysteine residue.</text>
</comment>
<comment type="catalytic activity">
    <reaction evidence="14">
        <text>adenosine(37) in tRNA + 2 reduced [2Fe-2S]-[ferredoxin] + 2 S-adenosyl-L-methionine = 2-methyladenosine(37) in tRNA + 5'-deoxyadenosine + L-methionine + 2 oxidized [2Fe-2S]-[ferredoxin] + S-adenosyl-L-homocysteine</text>
        <dbReference type="Rhea" id="RHEA:43332"/>
        <dbReference type="Rhea" id="RHEA-COMP:10000"/>
        <dbReference type="Rhea" id="RHEA-COMP:10001"/>
        <dbReference type="Rhea" id="RHEA-COMP:10162"/>
        <dbReference type="Rhea" id="RHEA-COMP:10485"/>
        <dbReference type="ChEBI" id="CHEBI:17319"/>
        <dbReference type="ChEBI" id="CHEBI:33737"/>
        <dbReference type="ChEBI" id="CHEBI:33738"/>
        <dbReference type="ChEBI" id="CHEBI:57844"/>
        <dbReference type="ChEBI" id="CHEBI:57856"/>
        <dbReference type="ChEBI" id="CHEBI:59789"/>
        <dbReference type="ChEBI" id="CHEBI:74411"/>
        <dbReference type="ChEBI" id="CHEBI:74497"/>
        <dbReference type="EC" id="2.1.1.192"/>
    </reaction>
</comment>
<dbReference type="InterPro" id="IPR013785">
    <property type="entry name" value="Aldolase_TIM"/>
</dbReference>
<dbReference type="InterPro" id="IPR027492">
    <property type="entry name" value="RNA_MTrfase_RlmN"/>
</dbReference>
<keyword evidence="9 14" id="KW-0819">tRNA processing</keyword>
<dbReference type="GO" id="GO:0070040">
    <property type="term" value="F:rRNA (adenine(2503)-C2-)-methyltransferase activity"/>
    <property type="evidence" value="ECO:0007669"/>
    <property type="project" value="UniProtKB-UniRule"/>
</dbReference>
<keyword evidence="8 14" id="KW-0949">S-adenosyl-L-methionine</keyword>
<evidence type="ECO:0000256" key="13">
    <source>
        <dbReference type="ARBA" id="ARBA00023157"/>
    </source>
</evidence>
<dbReference type="GO" id="GO:0002935">
    <property type="term" value="F:tRNA (adenine(37)-C2)-methyltransferase activity"/>
    <property type="evidence" value="ECO:0007669"/>
    <property type="project" value="UniProtKB-UniRule"/>
</dbReference>
<evidence type="ECO:0000256" key="6">
    <source>
        <dbReference type="ARBA" id="ARBA00022603"/>
    </source>
</evidence>
<evidence type="ECO:0000256" key="5">
    <source>
        <dbReference type="ARBA" id="ARBA00022552"/>
    </source>
</evidence>
<dbReference type="SFLD" id="SFLDF00275">
    <property type="entry name" value="adenosine_C2_methyltransferase"/>
    <property type="match status" value="1"/>
</dbReference>
<dbReference type="PIRSF" id="PIRSF006004">
    <property type="entry name" value="CHP00048"/>
    <property type="match status" value="1"/>
</dbReference>
<evidence type="ECO:0000256" key="11">
    <source>
        <dbReference type="ARBA" id="ARBA00023004"/>
    </source>
</evidence>
<evidence type="ECO:0000256" key="8">
    <source>
        <dbReference type="ARBA" id="ARBA00022691"/>
    </source>
</evidence>
<dbReference type="HAMAP" id="MF_01849">
    <property type="entry name" value="RNA_methyltr_RlmN"/>
    <property type="match status" value="1"/>
</dbReference>
<dbReference type="GO" id="GO:0046872">
    <property type="term" value="F:metal ion binding"/>
    <property type="evidence" value="ECO:0007669"/>
    <property type="project" value="UniProtKB-KW"/>
</dbReference>
<evidence type="ECO:0000256" key="9">
    <source>
        <dbReference type="ARBA" id="ARBA00022694"/>
    </source>
</evidence>
<dbReference type="EMBL" id="DRLD01000380">
    <property type="protein sequence ID" value="HED11706.1"/>
    <property type="molecule type" value="Genomic_DNA"/>
</dbReference>
<accession>A0A7V1LPD2</accession>
<keyword evidence="10 14" id="KW-0479">Metal-binding</keyword>
<feature type="domain" description="Radical SAM core" evidence="15">
    <location>
        <begin position="110"/>
        <end position="333"/>
    </location>
</feature>
<feature type="binding site" evidence="14">
    <location>
        <begin position="226"/>
        <end position="228"/>
    </location>
    <ligand>
        <name>S-adenosyl-L-methionine</name>
        <dbReference type="ChEBI" id="CHEBI:59789"/>
    </ligand>
</feature>
<dbReference type="GO" id="GO:0000049">
    <property type="term" value="F:tRNA binding"/>
    <property type="evidence" value="ECO:0007669"/>
    <property type="project" value="UniProtKB-UniRule"/>
</dbReference>
<dbReference type="SFLD" id="SFLDS00029">
    <property type="entry name" value="Radical_SAM"/>
    <property type="match status" value="1"/>
</dbReference>
<dbReference type="InterPro" id="IPR040072">
    <property type="entry name" value="Methyltransferase_A"/>
</dbReference>
<dbReference type="FunFam" id="3.20.20.70:FF:000014">
    <property type="entry name" value="Probable dual-specificity RNA methyltransferase RlmN"/>
    <property type="match status" value="1"/>
</dbReference>
<feature type="active site" description="Proton acceptor" evidence="14">
    <location>
        <position position="104"/>
    </location>
</feature>
<comment type="function">
    <text evidence="14">Specifically methylates position 2 of adenine 2503 in 23S rRNA and position 2 of adenine 37 in tRNAs.</text>
</comment>
<evidence type="ECO:0000256" key="4">
    <source>
        <dbReference type="ARBA" id="ARBA00022490"/>
    </source>
</evidence>
<comment type="catalytic activity">
    <reaction evidence="14">
        <text>adenosine(2503) in 23S rRNA + 2 reduced [2Fe-2S]-[ferredoxin] + 2 S-adenosyl-L-methionine = 2-methyladenosine(2503) in 23S rRNA + 5'-deoxyadenosine + L-methionine + 2 oxidized [2Fe-2S]-[ferredoxin] + S-adenosyl-L-homocysteine</text>
        <dbReference type="Rhea" id="RHEA:42916"/>
        <dbReference type="Rhea" id="RHEA-COMP:10000"/>
        <dbReference type="Rhea" id="RHEA-COMP:10001"/>
        <dbReference type="Rhea" id="RHEA-COMP:10152"/>
        <dbReference type="Rhea" id="RHEA-COMP:10282"/>
        <dbReference type="ChEBI" id="CHEBI:17319"/>
        <dbReference type="ChEBI" id="CHEBI:33737"/>
        <dbReference type="ChEBI" id="CHEBI:33738"/>
        <dbReference type="ChEBI" id="CHEBI:57844"/>
        <dbReference type="ChEBI" id="CHEBI:57856"/>
        <dbReference type="ChEBI" id="CHEBI:59789"/>
        <dbReference type="ChEBI" id="CHEBI:74411"/>
        <dbReference type="ChEBI" id="CHEBI:74497"/>
        <dbReference type="EC" id="2.1.1.192"/>
    </reaction>
</comment>
<proteinExistence type="inferred from homology"/>
<dbReference type="PROSITE" id="PS51918">
    <property type="entry name" value="RADICAL_SAM"/>
    <property type="match status" value="1"/>
</dbReference>
<protein>
    <recommendedName>
        <fullName evidence="14">Probable dual-specificity RNA methyltransferase RlmN</fullName>
        <ecNumber evidence="14">2.1.1.192</ecNumber>
    </recommendedName>
    <alternativeName>
        <fullName evidence="14">23S rRNA (adenine(2503)-C(2))-methyltransferase</fullName>
    </alternativeName>
    <alternativeName>
        <fullName evidence="14">23S rRNA m2A2503 methyltransferase</fullName>
    </alternativeName>
    <alternativeName>
        <fullName evidence="14">Ribosomal RNA large subunit methyltransferase N</fullName>
    </alternativeName>
    <alternativeName>
        <fullName evidence="14">tRNA (adenine(37)-C(2))-methyltransferase</fullName>
    </alternativeName>
    <alternativeName>
        <fullName evidence="14">tRNA m2A37 methyltransferase</fullName>
    </alternativeName>
</protein>
<dbReference type="SFLD" id="SFLDG01062">
    <property type="entry name" value="methyltransferase_(Class_A)"/>
    <property type="match status" value="1"/>
</dbReference>
<evidence type="ECO:0000256" key="12">
    <source>
        <dbReference type="ARBA" id="ARBA00023014"/>
    </source>
</evidence>
<comment type="cofactor">
    <cofactor evidence="14">
        <name>[4Fe-4S] cluster</name>
        <dbReference type="ChEBI" id="CHEBI:49883"/>
    </cofactor>
    <text evidence="14">Binds 1 [4Fe-4S] cluster. The cluster is coordinated with 3 cysteines and an exchangeable S-adenosyl-L-methionine.</text>
</comment>
<keyword evidence="5 14" id="KW-0698">rRNA processing</keyword>
<reference evidence="16" key="1">
    <citation type="journal article" date="2020" name="mSystems">
        <title>Genome- and Community-Level Interaction Insights into Carbon Utilization and Element Cycling Functions of Hydrothermarchaeota in Hydrothermal Sediment.</title>
        <authorList>
            <person name="Zhou Z."/>
            <person name="Liu Y."/>
            <person name="Xu W."/>
            <person name="Pan J."/>
            <person name="Luo Z.H."/>
            <person name="Li M."/>
        </authorList>
    </citation>
    <scope>NUCLEOTIDE SEQUENCE [LARGE SCALE GENOMIC DNA]</scope>
    <source>
        <strain evidence="16">HyVt-456</strain>
    </source>
</reference>
<evidence type="ECO:0000256" key="10">
    <source>
        <dbReference type="ARBA" id="ARBA00022723"/>
    </source>
</evidence>
<comment type="caution">
    <text evidence="16">The sequence shown here is derived from an EMBL/GenBank/DDBJ whole genome shotgun (WGS) entry which is preliminary data.</text>
</comment>
<keyword evidence="6 14" id="KW-0489">Methyltransferase</keyword>
<evidence type="ECO:0000256" key="14">
    <source>
        <dbReference type="HAMAP-Rule" id="MF_01849"/>
    </source>
</evidence>
<dbReference type="Proteomes" id="UP000886005">
    <property type="component" value="Unassembled WGS sequence"/>
</dbReference>
<dbReference type="PANTHER" id="PTHR30544:SF5">
    <property type="entry name" value="RADICAL SAM CORE DOMAIN-CONTAINING PROTEIN"/>
    <property type="match status" value="1"/>
</dbReference>
<keyword evidence="11 14" id="KW-0408">Iron</keyword>
<dbReference type="EC" id="2.1.1.192" evidence="14"/>
<evidence type="ECO:0000313" key="16">
    <source>
        <dbReference type="EMBL" id="HED11706.1"/>
    </source>
</evidence>
<evidence type="ECO:0000256" key="3">
    <source>
        <dbReference type="ARBA" id="ARBA00022485"/>
    </source>
</evidence>
<name>A0A7V1LPD2_CALAY</name>
<dbReference type="GO" id="GO:0070475">
    <property type="term" value="P:rRNA base methylation"/>
    <property type="evidence" value="ECO:0007669"/>
    <property type="project" value="UniProtKB-UniRule"/>
</dbReference>
<evidence type="ECO:0000259" key="15">
    <source>
        <dbReference type="PROSITE" id="PS51918"/>
    </source>
</evidence>
<dbReference type="GO" id="GO:0019843">
    <property type="term" value="F:rRNA binding"/>
    <property type="evidence" value="ECO:0007669"/>
    <property type="project" value="UniProtKB-UniRule"/>
</dbReference>
<dbReference type="GO" id="GO:0030488">
    <property type="term" value="P:tRNA methylation"/>
    <property type="evidence" value="ECO:0007669"/>
    <property type="project" value="UniProtKB-UniRule"/>
</dbReference>
<dbReference type="InterPro" id="IPR007197">
    <property type="entry name" value="rSAM"/>
</dbReference>
<evidence type="ECO:0000256" key="1">
    <source>
        <dbReference type="ARBA" id="ARBA00004496"/>
    </source>
</evidence>
<comment type="similarity">
    <text evidence="2 14">Belongs to the radical SAM superfamily. RlmN family.</text>
</comment>
<keyword evidence="7 14" id="KW-0808">Transferase</keyword>
<evidence type="ECO:0000256" key="7">
    <source>
        <dbReference type="ARBA" id="ARBA00022679"/>
    </source>
</evidence>